<accession>A0A1L6JFL9</accession>
<dbReference type="InterPro" id="IPR050204">
    <property type="entry name" value="AraC_XylS_family_regulators"/>
</dbReference>
<dbReference type="EMBL" id="CP018820">
    <property type="protein sequence ID" value="APR54741.1"/>
    <property type="molecule type" value="Genomic_DNA"/>
</dbReference>
<gene>
    <name evidence="5" type="ORF">BRX40_01315</name>
</gene>
<dbReference type="SMART" id="SM00342">
    <property type="entry name" value="HTH_ARAC"/>
    <property type="match status" value="1"/>
</dbReference>
<dbReference type="GO" id="GO:0003700">
    <property type="term" value="F:DNA-binding transcription factor activity"/>
    <property type="evidence" value="ECO:0007669"/>
    <property type="project" value="InterPro"/>
</dbReference>
<dbReference type="InterPro" id="IPR018060">
    <property type="entry name" value="HTH_AraC"/>
</dbReference>
<keyword evidence="3" id="KW-0804">Transcription</keyword>
<name>A0A1L6JFL9_9SPHN</name>
<feature type="domain" description="HTH araC/xylS-type" evidence="4">
    <location>
        <begin position="132"/>
        <end position="218"/>
    </location>
</feature>
<dbReference type="STRING" id="93064.BRX40_01315"/>
<dbReference type="AlphaFoldDB" id="A0A1L6JFL9"/>
<keyword evidence="2" id="KW-0238">DNA-binding</keyword>
<evidence type="ECO:0000313" key="6">
    <source>
        <dbReference type="Proteomes" id="UP000185161"/>
    </source>
</evidence>
<sequence length="230" mass="25004">MGRLRHHANELRERHCHDDPFVAVVLSGGYQEAGDEGRWNVRPGDVLIHHAFESHLDRFDHRGAEVLVLPVPHALSQSRTMRGRVADPDLLVRLAERDLGEAQASLAGQFASCTAAPLDWPDALAADLRAMRDIPLGQWAEQAGVRQETLSRGFRLAYGCTPKAYRANARARAAVSALRGTDTPFAAVAQQLGYADQAHMTRAVTMLTGLTPGGWRRRSNGFNTGAGAAP</sequence>
<evidence type="ECO:0000256" key="1">
    <source>
        <dbReference type="ARBA" id="ARBA00023015"/>
    </source>
</evidence>
<evidence type="ECO:0000256" key="3">
    <source>
        <dbReference type="ARBA" id="ARBA00023163"/>
    </source>
</evidence>
<proteinExistence type="predicted"/>
<reference evidence="6" key="1">
    <citation type="submission" date="2016-12" db="EMBL/GenBank/DDBJ databases">
        <title>Whole genome sequencing of Sphingomonas sp. ABOJV.</title>
        <authorList>
            <person name="Conlan S."/>
            <person name="Thomas P.J."/>
            <person name="Mullikin J."/>
            <person name="Palmore T.N."/>
            <person name="Frank K.M."/>
            <person name="Segre J.A."/>
        </authorList>
    </citation>
    <scope>NUCLEOTIDE SEQUENCE [LARGE SCALE GENOMIC DNA]</scope>
    <source>
        <strain evidence="6">ABOJV</strain>
    </source>
</reference>
<evidence type="ECO:0000259" key="4">
    <source>
        <dbReference type="PROSITE" id="PS01124"/>
    </source>
</evidence>
<dbReference type="InterPro" id="IPR009057">
    <property type="entry name" value="Homeodomain-like_sf"/>
</dbReference>
<dbReference type="Gene3D" id="1.10.10.60">
    <property type="entry name" value="Homeodomain-like"/>
    <property type="match status" value="1"/>
</dbReference>
<keyword evidence="6" id="KW-1185">Reference proteome</keyword>
<dbReference type="Pfam" id="PF12833">
    <property type="entry name" value="HTH_18"/>
    <property type="match status" value="1"/>
</dbReference>
<evidence type="ECO:0000256" key="2">
    <source>
        <dbReference type="ARBA" id="ARBA00023125"/>
    </source>
</evidence>
<dbReference type="KEGG" id="skr:BRX40_01315"/>
<dbReference type="PROSITE" id="PS01124">
    <property type="entry name" value="HTH_ARAC_FAMILY_2"/>
    <property type="match status" value="1"/>
</dbReference>
<dbReference type="SUPFAM" id="SSF46689">
    <property type="entry name" value="Homeodomain-like"/>
    <property type="match status" value="1"/>
</dbReference>
<organism evidence="5 6">
    <name type="scientific">Sphingomonas koreensis</name>
    <dbReference type="NCBI Taxonomy" id="93064"/>
    <lineage>
        <taxon>Bacteria</taxon>
        <taxon>Pseudomonadati</taxon>
        <taxon>Pseudomonadota</taxon>
        <taxon>Alphaproteobacteria</taxon>
        <taxon>Sphingomonadales</taxon>
        <taxon>Sphingomonadaceae</taxon>
        <taxon>Sphingomonas</taxon>
    </lineage>
</organism>
<keyword evidence="1" id="KW-0805">Transcription regulation</keyword>
<protein>
    <recommendedName>
        <fullName evidence="4">HTH araC/xylS-type domain-containing protein</fullName>
    </recommendedName>
</protein>
<dbReference type="GO" id="GO:0043565">
    <property type="term" value="F:sequence-specific DNA binding"/>
    <property type="evidence" value="ECO:0007669"/>
    <property type="project" value="InterPro"/>
</dbReference>
<dbReference type="Proteomes" id="UP000185161">
    <property type="component" value="Chromosome"/>
</dbReference>
<dbReference type="PANTHER" id="PTHR46796">
    <property type="entry name" value="HTH-TYPE TRANSCRIPTIONAL ACTIVATOR RHAS-RELATED"/>
    <property type="match status" value="1"/>
</dbReference>
<evidence type="ECO:0000313" key="5">
    <source>
        <dbReference type="EMBL" id="APR54741.1"/>
    </source>
</evidence>